<dbReference type="InterPro" id="IPR043129">
    <property type="entry name" value="ATPase_NBD"/>
</dbReference>
<dbReference type="PANTHER" id="PTHR18964:SF149">
    <property type="entry name" value="BIFUNCTIONAL UDP-N-ACETYLGLUCOSAMINE 2-EPIMERASE_N-ACETYLMANNOSAMINE KINASE"/>
    <property type="match status" value="1"/>
</dbReference>
<name>A0ABW6W455_9ACTN</name>
<dbReference type="SUPFAM" id="SSF46785">
    <property type="entry name" value="Winged helix' DNA-binding domain"/>
    <property type="match status" value="1"/>
</dbReference>
<dbReference type="CDD" id="cd23763">
    <property type="entry name" value="ASKHA_ATPase_ROK"/>
    <property type="match status" value="1"/>
</dbReference>
<dbReference type="InterPro" id="IPR000600">
    <property type="entry name" value="ROK"/>
</dbReference>
<dbReference type="InterPro" id="IPR036388">
    <property type="entry name" value="WH-like_DNA-bd_sf"/>
</dbReference>
<dbReference type="PRINTS" id="PR00033">
    <property type="entry name" value="HTHASNC"/>
</dbReference>
<comment type="caution">
    <text evidence="3">The sequence shown here is derived from an EMBL/GenBank/DDBJ whole genome shotgun (WGS) entry which is preliminary data.</text>
</comment>
<dbReference type="SUPFAM" id="SSF53067">
    <property type="entry name" value="Actin-like ATPase domain"/>
    <property type="match status" value="1"/>
</dbReference>
<dbReference type="InterPro" id="IPR001387">
    <property type="entry name" value="Cro/C1-type_HTH"/>
</dbReference>
<dbReference type="PANTHER" id="PTHR18964">
    <property type="entry name" value="ROK (REPRESSOR, ORF, KINASE) FAMILY"/>
    <property type="match status" value="1"/>
</dbReference>
<proteinExistence type="inferred from homology"/>
<feature type="domain" description="HTH cro/C1-type" evidence="2">
    <location>
        <begin position="20"/>
        <end position="44"/>
    </location>
</feature>
<reference evidence="3 4" key="1">
    <citation type="submission" date="2024-10" db="EMBL/GenBank/DDBJ databases">
        <title>The Natural Products Discovery Center: Release of the First 8490 Sequenced Strains for Exploring Actinobacteria Biosynthetic Diversity.</title>
        <authorList>
            <person name="Kalkreuter E."/>
            <person name="Kautsar S.A."/>
            <person name="Yang D."/>
            <person name="Bader C.D."/>
            <person name="Teijaro C.N."/>
            <person name="Fluegel L."/>
            <person name="Davis C.M."/>
            <person name="Simpson J.R."/>
            <person name="Lauterbach L."/>
            <person name="Steele A.D."/>
            <person name="Gui C."/>
            <person name="Meng S."/>
            <person name="Li G."/>
            <person name="Viehrig K."/>
            <person name="Ye F."/>
            <person name="Su P."/>
            <person name="Kiefer A.F."/>
            <person name="Nichols A."/>
            <person name="Cepeda A.J."/>
            <person name="Yan W."/>
            <person name="Fan B."/>
            <person name="Jiang Y."/>
            <person name="Adhikari A."/>
            <person name="Zheng C.-J."/>
            <person name="Schuster L."/>
            <person name="Cowan T.M."/>
            <person name="Smanski M.J."/>
            <person name="Chevrette M.G."/>
            <person name="De Carvalho L.P.S."/>
            <person name="Shen B."/>
        </authorList>
    </citation>
    <scope>NUCLEOTIDE SEQUENCE [LARGE SCALE GENOMIC DNA]</scope>
    <source>
        <strain evidence="3 4">NPDC000087</strain>
    </source>
</reference>
<dbReference type="Gene3D" id="1.10.10.10">
    <property type="entry name" value="Winged helix-like DNA-binding domain superfamily/Winged helix DNA-binding domain"/>
    <property type="match status" value="1"/>
</dbReference>
<comment type="similarity">
    <text evidence="1">Belongs to the ROK (NagC/XylR) family.</text>
</comment>
<sequence>MTDAKPSQDLVRARTDEHVLRALMQHRRLTRAELATEIGISRPTAGESVRRLTERGLVADTGERTPGGRGRGRVGSYYALAPEIGVALAVTIAPAGVVAECLDVYGDTVTRAVRPIDRPARPAQVAGALRDAAAWAVETSGRPARLAVVGAADPVDRATGRLVHLPDAPFLVGELDPAAILAPLVHPRPITAEDGEALEVIVDNDVNWAALAEPGRPGDFAYLYLGEGLGCAIVSDGEVRRGHSGLAGEIAHLLTVGPKGRAIPFIEVFNELGLRRPGTTAIDVDRVLTSKSGARKTIAAAVAGAIAAVVALADPQHMVIGGEWGPALIDVIEAAAKELPRNVPIRAAAHTGTTEPVLAGVKAEALRRLRSSVVWAQSLT</sequence>
<dbReference type="RefSeq" id="WP_020518516.1">
    <property type="nucleotide sequence ID" value="NZ_JBIAZU010000001.1"/>
</dbReference>
<dbReference type="Gene3D" id="3.30.420.40">
    <property type="match status" value="2"/>
</dbReference>
<evidence type="ECO:0000313" key="3">
    <source>
        <dbReference type="EMBL" id="MFF5288084.1"/>
    </source>
</evidence>
<dbReference type="Proteomes" id="UP001602245">
    <property type="component" value="Unassembled WGS sequence"/>
</dbReference>
<dbReference type="Pfam" id="PF00480">
    <property type="entry name" value="ROK"/>
    <property type="match status" value="1"/>
</dbReference>
<organism evidence="3 4">
    <name type="scientific">Paractinoplanes globisporus</name>
    <dbReference type="NCBI Taxonomy" id="113565"/>
    <lineage>
        <taxon>Bacteria</taxon>
        <taxon>Bacillati</taxon>
        <taxon>Actinomycetota</taxon>
        <taxon>Actinomycetes</taxon>
        <taxon>Micromonosporales</taxon>
        <taxon>Micromonosporaceae</taxon>
        <taxon>Paractinoplanes</taxon>
    </lineage>
</organism>
<evidence type="ECO:0000256" key="1">
    <source>
        <dbReference type="ARBA" id="ARBA00006479"/>
    </source>
</evidence>
<accession>A0ABW6W455</accession>
<dbReference type="Pfam" id="PF13412">
    <property type="entry name" value="HTH_24"/>
    <property type="match status" value="1"/>
</dbReference>
<gene>
    <name evidence="3" type="ORF">ACFY35_01510</name>
</gene>
<dbReference type="InterPro" id="IPR036390">
    <property type="entry name" value="WH_DNA-bd_sf"/>
</dbReference>
<dbReference type="PROSITE" id="PS50943">
    <property type="entry name" value="HTH_CROC1"/>
    <property type="match status" value="1"/>
</dbReference>
<protein>
    <submittedName>
        <fullName evidence="3">ROK family transcriptional regulator</fullName>
    </submittedName>
</protein>
<evidence type="ECO:0000313" key="4">
    <source>
        <dbReference type="Proteomes" id="UP001602245"/>
    </source>
</evidence>
<keyword evidence="4" id="KW-1185">Reference proteome</keyword>
<dbReference type="EMBL" id="JBIAZU010000001">
    <property type="protein sequence ID" value="MFF5288084.1"/>
    <property type="molecule type" value="Genomic_DNA"/>
</dbReference>
<dbReference type="InterPro" id="IPR000485">
    <property type="entry name" value="AsnC-type_HTH_dom"/>
</dbReference>
<evidence type="ECO:0000259" key="2">
    <source>
        <dbReference type="PROSITE" id="PS50943"/>
    </source>
</evidence>